<dbReference type="PANTHER" id="PTHR18964">
    <property type="entry name" value="ROK (REPRESSOR, ORF, KINASE) FAMILY"/>
    <property type="match status" value="1"/>
</dbReference>
<dbReference type="RefSeq" id="WP_353946353.1">
    <property type="nucleotide sequence ID" value="NZ_CP159534.1"/>
</dbReference>
<dbReference type="PANTHER" id="PTHR18964:SF149">
    <property type="entry name" value="BIFUNCTIONAL UDP-N-ACETYLGLUCOSAMINE 2-EPIMERASE_N-ACETYLMANNOSAMINE KINASE"/>
    <property type="match status" value="1"/>
</dbReference>
<accession>A0AAU8J4M5</accession>
<dbReference type="Pfam" id="PF00480">
    <property type="entry name" value="ROK"/>
    <property type="match status" value="1"/>
</dbReference>
<dbReference type="InterPro" id="IPR049874">
    <property type="entry name" value="ROK_cs"/>
</dbReference>
<comment type="similarity">
    <text evidence="1">Belongs to the ROK (NagC/XylR) family.</text>
</comment>
<sequence>MVRSGTNLPRVGGYNQAVVLDAIRTRGPVSRVELGPLTGLTNQTVSNVVRRLLDEGLIAESGYAPSSGGKRRTLLTPRAEGAYALGVHLDPDAAVIALVDLSGSVLLSRRFALPRPSVPEEVVDKVARAALRLPERAGIDRARLLGLGVASPGPIDGETGTVVEPPNFDGWRRVPLLDMFARATGMAVAMDNDATAAAIGERWIGGKERADGFLFVYMGAGIGAGIMLNNQVLRGDSGNAGEIGHAQIEGGGRPCDCGSDGCLGPNCNPAALLDDLVVRHGAAAARRIGLSGEPDAVRADWNLLRRAVRAGDPAACEVVRLAGRRMGQAVRGAVALLDVSRVVLGGEALAGVEKILGEEIDAAVNSTSVTRTLGRVTVEPSLIGETAGAVGAASLVLHGRYAPGWRMLTEVSG</sequence>
<evidence type="ECO:0000313" key="2">
    <source>
        <dbReference type="EMBL" id="XCJ74917.1"/>
    </source>
</evidence>
<dbReference type="InterPro" id="IPR036390">
    <property type="entry name" value="WH_DNA-bd_sf"/>
</dbReference>
<gene>
    <name evidence="2" type="ORF">ABII15_35315</name>
</gene>
<dbReference type="EMBL" id="CP159534">
    <property type="protein sequence ID" value="XCJ74917.1"/>
    <property type="molecule type" value="Genomic_DNA"/>
</dbReference>
<protein>
    <submittedName>
        <fullName evidence="2">ROK family transcriptional regulator</fullName>
    </submittedName>
</protein>
<dbReference type="GO" id="GO:0003700">
    <property type="term" value="F:DNA-binding transcription factor activity"/>
    <property type="evidence" value="ECO:0007669"/>
    <property type="project" value="InterPro"/>
</dbReference>
<evidence type="ECO:0000256" key="1">
    <source>
        <dbReference type="ARBA" id="ARBA00006479"/>
    </source>
</evidence>
<reference evidence="2" key="1">
    <citation type="submission" date="2024-06" db="EMBL/GenBank/DDBJ databases">
        <title>Streptomyces sp. strain HUAS MG91 genome sequences.</title>
        <authorList>
            <person name="Mo P."/>
        </authorList>
    </citation>
    <scope>NUCLEOTIDE SEQUENCE</scope>
    <source>
        <strain evidence="2">HUAS MG91</strain>
    </source>
</reference>
<dbReference type="InterPro" id="IPR036388">
    <property type="entry name" value="WH-like_DNA-bd_sf"/>
</dbReference>
<dbReference type="KEGG" id="stac:ABII15_35315"/>
<dbReference type="InterPro" id="IPR000600">
    <property type="entry name" value="ROK"/>
</dbReference>
<name>A0AAU8J4M5_9ACTN</name>
<dbReference type="AlphaFoldDB" id="A0AAU8J4M5"/>
<dbReference type="SUPFAM" id="SSF53067">
    <property type="entry name" value="Actin-like ATPase domain"/>
    <property type="match status" value="1"/>
</dbReference>
<dbReference type="Gene3D" id="1.10.10.10">
    <property type="entry name" value="Winged helix-like DNA-binding domain superfamily/Winged helix DNA-binding domain"/>
    <property type="match status" value="1"/>
</dbReference>
<dbReference type="PROSITE" id="PS01125">
    <property type="entry name" value="ROK"/>
    <property type="match status" value="1"/>
</dbReference>
<dbReference type="InterPro" id="IPR043129">
    <property type="entry name" value="ATPase_NBD"/>
</dbReference>
<dbReference type="SUPFAM" id="SSF46785">
    <property type="entry name" value="Winged helix' DNA-binding domain"/>
    <property type="match status" value="1"/>
</dbReference>
<proteinExistence type="inferred from homology"/>
<organism evidence="2">
    <name type="scientific">Streptomyces tabacisoli</name>
    <dbReference type="NCBI Taxonomy" id="3156398"/>
    <lineage>
        <taxon>Bacteria</taxon>
        <taxon>Bacillati</taxon>
        <taxon>Actinomycetota</taxon>
        <taxon>Actinomycetes</taxon>
        <taxon>Kitasatosporales</taxon>
        <taxon>Streptomycetaceae</taxon>
        <taxon>Streptomyces</taxon>
    </lineage>
</organism>
<dbReference type="Gene3D" id="3.30.420.40">
    <property type="match status" value="2"/>
</dbReference>